<proteinExistence type="predicted"/>
<dbReference type="PROSITE" id="PS00041">
    <property type="entry name" value="HTH_ARAC_FAMILY_1"/>
    <property type="match status" value="1"/>
</dbReference>
<feature type="transmembrane region" description="Helical" evidence="4">
    <location>
        <begin position="148"/>
        <end position="169"/>
    </location>
</feature>
<feature type="transmembrane region" description="Helical" evidence="4">
    <location>
        <begin position="106"/>
        <end position="126"/>
    </location>
</feature>
<dbReference type="Pfam" id="PF12833">
    <property type="entry name" value="HTH_18"/>
    <property type="match status" value="1"/>
</dbReference>
<keyword evidence="7" id="KW-1185">Reference proteome</keyword>
<feature type="transmembrane region" description="Helical" evidence="4">
    <location>
        <begin position="189"/>
        <end position="209"/>
    </location>
</feature>
<protein>
    <submittedName>
        <fullName evidence="6">AraC family transcriptional regulator</fullName>
    </submittedName>
</protein>
<dbReference type="SMART" id="SM00342">
    <property type="entry name" value="HTH_ARAC"/>
    <property type="match status" value="1"/>
</dbReference>
<dbReference type="InterPro" id="IPR020449">
    <property type="entry name" value="Tscrpt_reg_AraC-type_HTH"/>
</dbReference>
<name>A0ABT8TCF7_9GAMM</name>
<keyword evidence="2" id="KW-0238">DNA-binding</keyword>
<dbReference type="PANTHER" id="PTHR43280:SF29">
    <property type="entry name" value="ARAC-FAMILY TRANSCRIPTIONAL REGULATOR"/>
    <property type="match status" value="1"/>
</dbReference>
<feature type="transmembrane region" description="Helical" evidence="4">
    <location>
        <begin position="12"/>
        <end position="30"/>
    </location>
</feature>
<accession>A0ABT8TCF7</accession>
<dbReference type="Gene3D" id="1.10.10.60">
    <property type="entry name" value="Homeodomain-like"/>
    <property type="match status" value="1"/>
</dbReference>
<evidence type="ECO:0000256" key="1">
    <source>
        <dbReference type="ARBA" id="ARBA00023015"/>
    </source>
</evidence>
<evidence type="ECO:0000313" key="6">
    <source>
        <dbReference type="EMBL" id="MDO3381279.1"/>
    </source>
</evidence>
<dbReference type="RefSeq" id="WP_302711410.1">
    <property type="nucleotide sequence ID" value="NZ_JAULRT010000035.1"/>
</dbReference>
<evidence type="ECO:0000256" key="4">
    <source>
        <dbReference type="SAM" id="Phobius"/>
    </source>
</evidence>
<keyword evidence="3" id="KW-0804">Transcription</keyword>
<dbReference type="EMBL" id="JAULRT010000035">
    <property type="protein sequence ID" value="MDO3381279.1"/>
    <property type="molecule type" value="Genomic_DNA"/>
</dbReference>
<dbReference type="Proteomes" id="UP001168380">
    <property type="component" value="Unassembled WGS sequence"/>
</dbReference>
<feature type="domain" description="HTH araC/xylS-type" evidence="5">
    <location>
        <begin position="266"/>
        <end position="374"/>
    </location>
</feature>
<dbReference type="PROSITE" id="PS01124">
    <property type="entry name" value="HTH_ARAC_FAMILY_2"/>
    <property type="match status" value="1"/>
</dbReference>
<keyword evidence="4" id="KW-1133">Transmembrane helix</keyword>
<dbReference type="PANTHER" id="PTHR43280">
    <property type="entry name" value="ARAC-FAMILY TRANSCRIPTIONAL REGULATOR"/>
    <property type="match status" value="1"/>
</dbReference>
<dbReference type="PRINTS" id="PR00032">
    <property type="entry name" value="HTHARAC"/>
</dbReference>
<feature type="transmembrane region" description="Helical" evidence="4">
    <location>
        <begin position="74"/>
        <end position="94"/>
    </location>
</feature>
<keyword evidence="4" id="KW-0472">Membrane</keyword>
<comment type="caution">
    <text evidence="6">The sequence shown here is derived from an EMBL/GenBank/DDBJ whole genome shotgun (WGS) entry which is preliminary data.</text>
</comment>
<feature type="transmembrane region" description="Helical" evidence="4">
    <location>
        <begin position="42"/>
        <end position="59"/>
    </location>
</feature>
<evidence type="ECO:0000256" key="2">
    <source>
        <dbReference type="ARBA" id="ARBA00023125"/>
    </source>
</evidence>
<gene>
    <name evidence="6" type="ORF">QWI16_03780</name>
</gene>
<dbReference type="SUPFAM" id="SSF46689">
    <property type="entry name" value="Homeodomain-like"/>
    <property type="match status" value="1"/>
</dbReference>
<keyword evidence="4" id="KW-0812">Transmembrane</keyword>
<keyword evidence="1" id="KW-0805">Transcription regulation</keyword>
<dbReference type="InterPro" id="IPR018060">
    <property type="entry name" value="HTH_AraC"/>
</dbReference>
<organism evidence="6 7">
    <name type="scientific">Gilvimarinus algae</name>
    <dbReference type="NCBI Taxonomy" id="3058037"/>
    <lineage>
        <taxon>Bacteria</taxon>
        <taxon>Pseudomonadati</taxon>
        <taxon>Pseudomonadota</taxon>
        <taxon>Gammaproteobacteria</taxon>
        <taxon>Cellvibrionales</taxon>
        <taxon>Cellvibrionaceae</taxon>
        <taxon>Gilvimarinus</taxon>
    </lineage>
</organism>
<feature type="transmembrane region" description="Helical" evidence="4">
    <location>
        <begin position="221"/>
        <end position="243"/>
    </location>
</feature>
<dbReference type="InterPro" id="IPR018062">
    <property type="entry name" value="HTH_AraC-typ_CS"/>
</dbReference>
<reference evidence="6" key="1">
    <citation type="submission" date="2023-07" db="EMBL/GenBank/DDBJ databases">
        <title>Gilvimarinus algae sp. nov., isolated from the surface of Kelp.</title>
        <authorList>
            <person name="Sun Y.Y."/>
            <person name="Gong Y."/>
            <person name="Du Z.J."/>
        </authorList>
    </citation>
    <scope>NUCLEOTIDE SEQUENCE</scope>
    <source>
        <strain evidence="6">SDUM040014</strain>
    </source>
</reference>
<dbReference type="InterPro" id="IPR009057">
    <property type="entry name" value="Homeodomain-like_sf"/>
</dbReference>
<sequence length="382" mass="43520">MEAYIFNFHDVVLFMTIIECIMLALFQWALPTGRHLSSTMLIGFLLTTSVQSICVLLLWNDMVHTADFFDLKVVPYLLLAATLGKGPLLYFYVASLTEQEFSLKRLHALHLLPILISWVLLLLMGIDSDAMRWRGEGQTELSLSTVNFLWHCSKIVPFLYGIASVILVYRYYTSLKDQYSSFSTSEPGWLTALALGFAFYWVLSLFVHISAQFISEEMSNYLGIAENYVVFVLINALFAYSAAYAHRVLTTKPVATKEVMAEQPDETAIDKVRNGMEEQKLYLEHNLNIEEFSNRIDLPVRDVSGVINKHFGTNFFEFMNSYRVEEAKRLLADPGSNDLTILDILLQAGFNSKSAFHRFFKRLVGISPSEFRKQAAQQSKTA</sequence>
<evidence type="ECO:0000259" key="5">
    <source>
        <dbReference type="PROSITE" id="PS01124"/>
    </source>
</evidence>
<evidence type="ECO:0000313" key="7">
    <source>
        <dbReference type="Proteomes" id="UP001168380"/>
    </source>
</evidence>
<evidence type="ECO:0000256" key="3">
    <source>
        <dbReference type="ARBA" id="ARBA00023163"/>
    </source>
</evidence>